<dbReference type="Proteomes" id="UP000248741">
    <property type="component" value="Chromosome 1"/>
</dbReference>
<feature type="transmembrane region" description="Helical" evidence="1">
    <location>
        <begin position="84"/>
        <end position="101"/>
    </location>
</feature>
<keyword evidence="1" id="KW-0812">Transmembrane</keyword>
<evidence type="ECO:0000313" key="2">
    <source>
        <dbReference type="EMBL" id="SQG52851.1"/>
    </source>
</evidence>
<feature type="transmembrane region" description="Helical" evidence="1">
    <location>
        <begin position="45"/>
        <end position="64"/>
    </location>
</feature>
<accession>A0ABD7MUZ9</accession>
<sequence length="169" mass="18580">MVTKPEFFFDQFLWSTFILVLLPTAIALSSICARESRHHRSNLKSIFFVGFFIGFLTATLWLSWSPSTPISRVFTYGAPVDFSAWQVMGCGITLIVLNALFLSRTVRTPYSPLSFSVCTAAGFATAFSLDVSFGVSTQEGVGILLSYVGVGILLLITNSISRMVLSRIQ</sequence>
<dbReference type="AlphaFoldDB" id="A0ABD7MUZ9"/>
<organism evidence="2 3">
    <name type="scientific">Corynebacterium ulcerans</name>
    <dbReference type="NCBI Taxonomy" id="65058"/>
    <lineage>
        <taxon>Bacteria</taxon>
        <taxon>Bacillati</taxon>
        <taxon>Actinomycetota</taxon>
        <taxon>Actinomycetes</taxon>
        <taxon>Mycobacteriales</taxon>
        <taxon>Corynebacteriaceae</taxon>
        <taxon>Corynebacterium</taxon>
    </lineage>
</organism>
<keyword evidence="1" id="KW-0472">Membrane</keyword>
<feature type="transmembrane region" description="Helical" evidence="1">
    <location>
        <begin position="141"/>
        <end position="160"/>
    </location>
</feature>
<evidence type="ECO:0000256" key="1">
    <source>
        <dbReference type="SAM" id="Phobius"/>
    </source>
</evidence>
<name>A0ABD7MUZ9_CORUL</name>
<keyword evidence="1" id="KW-1133">Transmembrane helix</keyword>
<gene>
    <name evidence="2" type="ORF">NCTC7908_01951</name>
</gene>
<proteinExistence type="predicted"/>
<protein>
    <submittedName>
        <fullName evidence="2">Uncharacterized protein</fullName>
    </submittedName>
</protein>
<dbReference type="EMBL" id="LS483400">
    <property type="protein sequence ID" value="SQG52851.1"/>
    <property type="molecule type" value="Genomic_DNA"/>
</dbReference>
<feature type="transmembrane region" description="Helical" evidence="1">
    <location>
        <begin position="12"/>
        <end position="33"/>
    </location>
</feature>
<reference evidence="2 3" key="1">
    <citation type="submission" date="2018-06" db="EMBL/GenBank/DDBJ databases">
        <authorList>
            <consortium name="Pathogen Informatics"/>
            <person name="Doyle S."/>
        </authorList>
    </citation>
    <scope>NUCLEOTIDE SEQUENCE [LARGE SCALE GENOMIC DNA]</scope>
    <source>
        <strain evidence="2 3">NCTC7908</strain>
    </source>
</reference>
<evidence type="ECO:0000313" key="3">
    <source>
        <dbReference type="Proteomes" id="UP000248741"/>
    </source>
</evidence>
<feature type="transmembrane region" description="Helical" evidence="1">
    <location>
        <begin position="113"/>
        <end position="135"/>
    </location>
</feature>